<comment type="caution">
    <text evidence="5">The sequence shown here is derived from an EMBL/GenBank/DDBJ whole genome shotgun (WGS) entry which is preliminary data.</text>
</comment>
<evidence type="ECO:0000313" key="5">
    <source>
        <dbReference type="EMBL" id="MDN3590166.1"/>
    </source>
</evidence>
<feature type="domain" description="Quercetin 2,3-dioxygenase C-terminal cupin" evidence="4">
    <location>
        <begin position="147"/>
        <end position="228"/>
    </location>
</feature>
<comment type="similarity">
    <text evidence="1 2">Belongs to the pirin family.</text>
</comment>
<organism evidence="5 6">
    <name type="scientific">Methylobacterium adhaesivum</name>
    <dbReference type="NCBI Taxonomy" id="333297"/>
    <lineage>
        <taxon>Bacteria</taxon>
        <taxon>Pseudomonadati</taxon>
        <taxon>Pseudomonadota</taxon>
        <taxon>Alphaproteobacteria</taxon>
        <taxon>Hyphomicrobiales</taxon>
        <taxon>Methylobacteriaceae</taxon>
        <taxon>Methylobacterium</taxon>
    </lineage>
</organism>
<evidence type="ECO:0000256" key="2">
    <source>
        <dbReference type="RuleBase" id="RU003457"/>
    </source>
</evidence>
<keyword evidence="6" id="KW-1185">Reference proteome</keyword>
<accession>A0ABT8BFX8</accession>
<name>A0ABT8BFX8_9HYPH</name>
<evidence type="ECO:0000313" key="6">
    <source>
        <dbReference type="Proteomes" id="UP001224644"/>
    </source>
</evidence>
<evidence type="ECO:0000259" key="4">
    <source>
        <dbReference type="Pfam" id="PF17954"/>
    </source>
</evidence>
<dbReference type="InterPro" id="IPR014710">
    <property type="entry name" value="RmlC-like_jellyroll"/>
</dbReference>
<dbReference type="Proteomes" id="UP001224644">
    <property type="component" value="Unassembled WGS sequence"/>
</dbReference>
<dbReference type="PIRSF" id="PIRSF006232">
    <property type="entry name" value="Pirin"/>
    <property type="match status" value="1"/>
</dbReference>
<dbReference type="Gene3D" id="2.60.120.10">
    <property type="entry name" value="Jelly Rolls"/>
    <property type="match status" value="2"/>
</dbReference>
<evidence type="ECO:0000256" key="1">
    <source>
        <dbReference type="ARBA" id="ARBA00008416"/>
    </source>
</evidence>
<dbReference type="EMBL" id="JAUFPX010000002">
    <property type="protein sequence ID" value="MDN3590166.1"/>
    <property type="molecule type" value="Genomic_DNA"/>
</dbReference>
<reference evidence="6" key="1">
    <citation type="journal article" date="2019" name="Int. J. Syst. Evol. Microbiol.">
        <title>The Global Catalogue of Microorganisms (GCM) 10K type strain sequencing project: providing services to taxonomists for standard genome sequencing and annotation.</title>
        <authorList>
            <consortium name="The Broad Institute Genomics Platform"/>
            <consortium name="The Broad Institute Genome Sequencing Center for Infectious Disease"/>
            <person name="Wu L."/>
            <person name="Ma J."/>
        </authorList>
    </citation>
    <scope>NUCLEOTIDE SEQUENCE [LARGE SCALE GENOMIC DNA]</scope>
    <source>
        <strain evidence="6">CECT 7069</strain>
    </source>
</reference>
<dbReference type="InterPro" id="IPR012093">
    <property type="entry name" value="Pirin"/>
</dbReference>
<evidence type="ECO:0000259" key="3">
    <source>
        <dbReference type="Pfam" id="PF02678"/>
    </source>
</evidence>
<dbReference type="InterPro" id="IPR003829">
    <property type="entry name" value="Pirin_N_dom"/>
</dbReference>
<dbReference type="Pfam" id="PF17954">
    <property type="entry name" value="Pirin_C_2"/>
    <property type="match status" value="1"/>
</dbReference>
<gene>
    <name evidence="5" type="ORF">QWZ12_06000</name>
</gene>
<dbReference type="PANTHER" id="PTHR43212:SF3">
    <property type="entry name" value="QUERCETIN 2,3-DIOXYGENASE"/>
    <property type="match status" value="1"/>
</dbReference>
<dbReference type="RefSeq" id="WP_238221495.1">
    <property type="nucleotide sequence ID" value="NZ_BPQD01000001.1"/>
</dbReference>
<dbReference type="InterPro" id="IPR041602">
    <property type="entry name" value="Quercetinase_C"/>
</dbReference>
<feature type="domain" description="Pirin N-terminal" evidence="3">
    <location>
        <begin position="51"/>
        <end position="119"/>
    </location>
</feature>
<sequence>MIRKAMRTNADAIDSGRFSARAYFPGHLAPGNQDHGLGPLATIMESFLAPGTHIKLHEHVVDEIVSWVPAGVMRHDDPKGGHLTVDADHLMVMNAGRGFQHEERTRDDDPGLRMLQIFVRPYAEGLDPGIQYGRLQEARPNEWRHVFGPSGGEASFHVRNAVDCHDIRLSAGQATSLPTEAGRATYFFVFTGCVTADDQTFSEAESGLAVEGGEIRLEAIADAVVLAFVIDVKVEVCRGGTVGDGETVRRMAAQALR</sequence>
<dbReference type="Pfam" id="PF02678">
    <property type="entry name" value="Pirin"/>
    <property type="match status" value="1"/>
</dbReference>
<protein>
    <submittedName>
        <fullName evidence="5">Pirin family protein</fullName>
    </submittedName>
</protein>
<dbReference type="PANTHER" id="PTHR43212">
    <property type="entry name" value="QUERCETIN 2,3-DIOXYGENASE"/>
    <property type="match status" value="1"/>
</dbReference>
<dbReference type="InterPro" id="IPR011051">
    <property type="entry name" value="RmlC_Cupin_sf"/>
</dbReference>
<dbReference type="SUPFAM" id="SSF51182">
    <property type="entry name" value="RmlC-like cupins"/>
    <property type="match status" value="1"/>
</dbReference>
<proteinExistence type="inferred from homology"/>